<dbReference type="OrthoDB" id="9965589at2"/>
<evidence type="ECO:0000256" key="1">
    <source>
        <dbReference type="SAM" id="Phobius"/>
    </source>
</evidence>
<sequence length="154" mass="17682">MEPTNFIQKLQRIIYIFYSIIFNLGMALLLLIFIFGTIGELINIRKIIETEVPAYGVSFIALVFFGSLIYFGMRVKYLRYPYERAPVLAPLMCIAFIMFSATEIGLSIMNGWAHFNVIGKKTAIVLTTIFLISVRVGLSFWYSKYPIHSSQKED</sequence>
<dbReference type="Proteomes" id="UP000011988">
    <property type="component" value="Unassembled WGS sequence"/>
</dbReference>
<evidence type="ECO:0000313" key="2">
    <source>
        <dbReference type="EMBL" id="EMJ93236.1"/>
    </source>
</evidence>
<keyword evidence="1" id="KW-0472">Membrane</keyword>
<feature type="transmembrane region" description="Helical" evidence="1">
    <location>
        <begin position="85"/>
        <end position="102"/>
    </location>
</feature>
<protein>
    <submittedName>
        <fullName evidence="2">Uncharacterized protein</fullName>
    </submittedName>
</protein>
<accession>M6CRS1</accession>
<proteinExistence type="predicted"/>
<reference evidence="2 3" key="1">
    <citation type="submission" date="2013-01" db="EMBL/GenBank/DDBJ databases">
        <authorList>
            <person name="Harkins D.M."/>
            <person name="Durkin A.S."/>
            <person name="Brinkac L.M."/>
            <person name="Haft D.H."/>
            <person name="Selengut J.D."/>
            <person name="Sanka R."/>
            <person name="DePew J."/>
            <person name="Purushe J."/>
            <person name="Galloway R.L."/>
            <person name="Vinetz J.M."/>
            <person name="Sutton G.G."/>
            <person name="Nierman W.C."/>
            <person name="Fouts D.E."/>
        </authorList>
    </citation>
    <scope>NUCLEOTIDE SEQUENCE [LARGE SCALE GENOMIC DNA]</scope>
    <source>
        <strain evidence="2 3">79601</strain>
    </source>
</reference>
<dbReference type="RefSeq" id="WP_020774362.1">
    <property type="nucleotide sequence ID" value="NZ_ANIK01000071.1"/>
</dbReference>
<gene>
    <name evidence="2" type="ORF">LEP1GSC194_1767</name>
</gene>
<feature type="transmembrane region" description="Helical" evidence="1">
    <location>
        <begin position="122"/>
        <end position="142"/>
    </location>
</feature>
<feature type="transmembrane region" description="Helical" evidence="1">
    <location>
        <begin position="55"/>
        <end position="73"/>
    </location>
</feature>
<keyword evidence="1" id="KW-0812">Transmembrane</keyword>
<dbReference type="AlphaFoldDB" id="M6CRS1"/>
<dbReference type="PATRIC" id="fig|1218565.3.peg.3181"/>
<feature type="transmembrane region" description="Helical" evidence="1">
    <location>
        <begin position="12"/>
        <end position="35"/>
    </location>
</feature>
<name>M6CRS1_9LEPT</name>
<organism evidence="2 3">
    <name type="scientific">Leptospira alstonii serovar Sichuan str. 79601</name>
    <dbReference type="NCBI Taxonomy" id="1218565"/>
    <lineage>
        <taxon>Bacteria</taxon>
        <taxon>Pseudomonadati</taxon>
        <taxon>Spirochaetota</taxon>
        <taxon>Spirochaetia</taxon>
        <taxon>Leptospirales</taxon>
        <taxon>Leptospiraceae</taxon>
        <taxon>Leptospira</taxon>
    </lineage>
</organism>
<comment type="caution">
    <text evidence="2">The sequence shown here is derived from an EMBL/GenBank/DDBJ whole genome shotgun (WGS) entry which is preliminary data.</text>
</comment>
<dbReference type="EMBL" id="ANIK01000071">
    <property type="protein sequence ID" value="EMJ93236.1"/>
    <property type="molecule type" value="Genomic_DNA"/>
</dbReference>
<keyword evidence="1" id="KW-1133">Transmembrane helix</keyword>
<evidence type="ECO:0000313" key="3">
    <source>
        <dbReference type="Proteomes" id="UP000011988"/>
    </source>
</evidence>